<reference evidence="1 2" key="1">
    <citation type="submission" date="2019-11" db="EMBL/GenBank/DDBJ databases">
        <title>Whole genome sequence of Oryza granulata.</title>
        <authorList>
            <person name="Li W."/>
        </authorList>
    </citation>
    <scope>NUCLEOTIDE SEQUENCE [LARGE SCALE GENOMIC DNA]</scope>
    <source>
        <strain evidence="2">cv. Menghai</strain>
        <tissue evidence="1">Leaf</tissue>
    </source>
</reference>
<organism evidence="1 2">
    <name type="scientific">Oryza meyeriana var. granulata</name>
    <dbReference type="NCBI Taxonomy" id="110450"/>
    <lineage>
        <taxon>Eukaryota</taxon>
        <taxon>Viridiplantae</taxon>
        <taxon>Streptophyta</taxon>
        <taxon>Embryophyta</taxon>
        <taxon>Tracheophyta</taxon>
        <taxon>Spermatophyta</taxon>
        <taxon>Magnoliopsida</taxon>
        <taxon>Liliopsida</taxon>
        <taxon>Poales</taxon>
        <taxon>Poaceae</taxon>
        <taxon>BOP clade</taxon>
        <taxon>Oryzoideae</taxon>
        <taxon>Oryzeae</taxon>
        <taxon>Oryzinae</taxon>
        <taxon>Oryza</taxon>
        <taxon>Oryza meyeriana</taxon>
    </lineage>
</organism>
<accession>A0A6G1D8D8</accession>
<comment type="caution">
    <text evidence="1">The sequence shown here is derived from an EMBL/GenBank/DDBJ whole genome shotgun (WGS) entry which is preliminary data.</text>
</comment>
<keyword evidence="2" id="KW-1185">Reference proteome</keyword>
<dbReference type="EMBL" id="SPHZ02000007">
    <property type="protein sequence ID" value="KAF0908649.1"/>
    <property type="molecule type" value="Genomic_DNA"/>
</dbReference>
<protein>
    <submittedName>
        <fullName evidence="1">Uncharacterized protein</fullName>
    </submittedName>
</protein>
<name>A0A6G1D8D8_9ORYZ</name>
<dbReference type="Proteomes" id="UP000479710">
    <property type="component" value="Unassembled WGS sequence"/>
</dbReference>
<dbReference type="AlphaFoldDB" id="A0A6G1D8D8"/>
<sequence>MGSVPSVSPLWHEWEVCAVCAAPASTPTAASTTAIGATSRRSIAPAVVKHRRRIGGTTLIPSVSKTHS</sequence>
<evidence type="ECO:0000313" key="1">
    <source>
        <dbReference type="EMBL" id="KAF0908649.1"/>
    </source>
</evidence>
<gene>
    <name evidence="1" type="ORF">E2562_026865</name>
</gene>
<proteinExistence type="predicted"/>
<evidence type="ECO:0000313" key="2">
    <source>
        <dbReference type="Proteomes" id="UP000479710"/>
    </source>
</evidence>